<protein>
    <submittedName>
        <fullName evidence="2">Uncharacterized protein</fullName>
    </submittedName>
</protein>
<dbReference type="AlphaFoldDB" id="A0AAV7NA67"/>
<keyword evidence="1" id="KW-0175">Coiled coil</keyword>
<evidence type="ECO:0000313" key="2">
    <source>
        <dbReference type="EMBL" id="KAJ1112913.1"/>
    </source>
</evidence>
<dbReference type="EMBL" id="JANPWB010000012">
    <property type="protein sequence ID" value="KAJ1112913.1"/>
    <property type="molecule type" value="Genomic_DNA"/>
</dbReference>
<evidence type="ECO:0000256" key="1">
    <source>
        <dbReference type="SAM" id="Coils"/>
    </source>
</evidence>
<accession>A0AAV7NA67</accession>
<proteinExistence type="predicted"/>
<keyword evidence="3" id="KW-1185">Reference proteome</keyword>
<name>A0AAV7NA67_PLEWA</name>
<feature type="coiled-coil region" evidence="1">
    <location>
        <begin position="63"/>
        <end position="97"/>
    </location>
</feature>
<comment type="caution">
    <text evidence="2">The sequence shown here is derived from an EMBL/GenBank/DDBJ whole genome shotgun (WGS) entry which is preliminary data.</text>
</comment>
<reference evidence="2" key="1">
    <citation type="journal article" date="2022" name="bioRxiv">
        <title>Sequencing and chromosome-scale assembly of the giantPleurodeles waltlgenome.</title>
        <authorList>
            <person name="Brown T."/>
            <person name="Elewa A."/>
            <person name="Iarovenko S."/>
            <person name="Subramanian E."/>
            <person name="Araus A.J."/>
            <person name="Petzold A."/>
            <person name="Susuki M."/>
            <person name="Suzuki K.-i.T."/>
            <person name="Hayashi T."/>
            <person name="Toyoda A."/>
            <person name="Oliveira C."/>
            <person name="Osipova E."/>
            <person name="Leigh N.D."/>
            <person name="Simon A."/>
            <person name="Yun M.H."/>
        </authorList>
    </citation>
    <scope>NUCLEOTIDE SEQUENCE</scope>
    <source>
        <strain evidence="2">20211129_DDA</strain>
        <tissue evidence="2">Liver</tissue>
    </source>
</reference>
<organism evidence="2 3">
    <name type="scientific">Pleurodeles waltl</name>
    <name type="common">Iberian ribbed newt</name>
    <dbReference type="NCBI Taxonomy" id="8319"/>
    <lineage>
        <taxon>Eukaryota</taxon>
        <taxon>Metazoa</taxon>
        <taxon>Chordata</taxon>
        <taxon>Craniata</taxon>
        <taxon>Vertebrata</taxon>
        <taxon>Euteleostomi</taxon>
        <taxon>Amphibia</taxon>
        <taxon>Batrachia</taxon>
        <taxon>Caudata</taxon>
        <taxon>Salamandroidea</taxon>
        <taxon>Salamandridae</taxon>
        <taxon>Pleurodelinae</taxon>
        <taxon>Pleurodeles</taxon>
    </lineage>
</organism>
<dbReference type="Proteomes" id="UP001066276">
    <property type="component" value="Chromosome 8"/>
</dbReference>
<gene>
    <name evidence="2" type="ORF">NDU88_001174</name>
</gene>
<sequence>MVPQHYIFQDQERPLPQRDAHKINGAGRRFQTTPHEAVPTTVVKDKEGPVTRSFLEALFTSLKEDLQVVKKDLSADLKEVRSNVEELDDRVSAVEDSETGREEEVKWLHQEVLHLQDQPIELQSHAKDLENHSRRNNACIQGVSMKAKGQNLCRYMKALFQHILGAADYMELKLDRVH</sequence>
<evidence type="ECO:0000313" key="3">
    <source>
        <dbReference type="Proteomes" id="UP001066276"/>
    </source>
</evidence>